<evidence type="ECO:0000313" key="3">
    <source>
        <dbReference type="EMBL" id="MFC3714362.1"/>
    </source>
</evidence>
<evidence type="ECO:0000313" key="4">
    <source>
        <dbReference type="Proteomes" id="UP001595615"/>
    </source>
</evidence>
<dbReference type="Pfam" id="PF13409">
    <property type="entry name" value="GST_N_2"/>
    <property type="match status" value="1"/>
</dbReference>
<dbReference type="InterPro" id="IPR010987">
    <property type="entry name" value="Glutathione-S-Trfase_C-like"/>
</dbReference>
<dbReference type="Proteomes" id="UP001595615">
    <property type="component" value="Unassembled WGS sequence"/>
</dbReference>
<dbReference type="InterPro" id="IPR040079">
    <property type="entry name" value="Glutathione_S-Trfase"/>
</dbReference>
<dbReference type="SFLD" id="SFLDG00358">
    <property type="entry name" value="Main_(cytGST)"/>
    <property type="match status" value="1"/>
</dbReference>
<protein>
    <submittedName>
        <fullName evidence="3">Glutathione S-transferase family protein</fullName>
    </submittedName>
</protein>
<dbReference type="PANTHER" id="PTHR43968">
    <property type="match status" value="1"/>
</dbReference>
<dbReference type="EMBL" id="JBHRXV010000014">
    <property type="protein sequence ID" value="MFC3714362.1"/>
    <property type="molecule type" value="Genomic_DNA"/>
</dbReference>
<dbReference type="InterPro" id="IPR050983">
    <property type="entry name" value="GST_Omega/HSP26"/>
</dbReference>
<dbReference type="SUPFAM" id="SSF47616">
    <property type="entry name" value="GST C-terminal domain-like"/>
    <property type="match status" value="1"/>
</dbReference>
<comment type="caution">
    <text evidence="3">The sequence shown here is derived from an EMBL/GenBank/DDBJ whole genome shotgun (WGS) entry which is preliminary data.</text>
</comment>
<organism evidence="3 4">
    <name type="scientific">Sphingoaurantiacus capsulatus</name>
    <dbReference type="NCBI Taxonomy" id="1771310"/>
    <lineage>
        <taxon>Bacteria</taxon>
        <taxon>Pseudomonadati</taxon>
        <taxon>Pseudomonadota</taxon>
        <taxon>Alphaproteobacteria</taxon>
        <taxon>Sphingomonadales</taxon>
        <taxon>Sphingosinicellaceae</taxon>
        <taxon>Sphingoaurantiacus</taxon>
    </lineage>
</organism>
<dbReference type="PANTHER" id="PTHR43968:SF6">
    <property type="entry name" value="GLUTATHIONE S-TRANSFERASE OMEGA"/>
    <property type="match status" value="1"/>
</dbReference>
<sequence>MWQLYQYTLCPFSRKVRFALAEKAIPHELLRELPWDRRDEFTDMNPAGQTPVLAAPNNTTVLIDSSAICEYFEETVERTPLLGAGPIDRAETRRLVSWFDQKFYAEVGVLLLQERMYKRLVHRASPDATLLRQAGRNVEVHLDYIEYLLDHRRWLGGPTFGLADICAAAHISVADYLNGVDWTGHAEAKQWYSAIKSRPTFRPLLAERMEGLAPPAHYDKLDF</sequence>
<feature type="domain" description="GST N-terminal" evidence="1">
    <location>
        <begin position="1"/>
        <end position="80"/>
    </location>
</feature>
<dbReference type="CDD" id="cd00570">
    <property type="entry name" value="GST_N_family"/>
    <property type="match status" value="1"/>
</dbReference>
<name>A0ABV7XGF0_9SPHN</name>
<dbReference type="PROSITE" id="PS50404">
    <property type="entry name" value="GST_NTER"/>
    <property type="match status" value="1"/>
</dbReference>
<dbReference type="CDD" id="cd00299">
    <property type="entry name" value="GST_C_family"/>
    <property type="match status" value="1"/>
</dbReference>
<dbReference type="Gene3D" id="3.40.30.10">
    <property type="entry name" value="Glutaredoxin"/>
    <property type="match status" value="1"/>
</dbReference>
<keyword evidence="4" id="KW-1185">Reference proteome</keyword>
<dbReference type="InterPro" id="IPR036282">
    <property type="entry name" value="Glutathione-S-Trfase_C_sf"/>
</dbReference>
<evidence type="ECO:0000259" key="2">
    <source>
        <dbReference type="PROSITE" id="PS50405"/>
    </source>
</evidence>
<accession>A0ABV7XGF0</accession>
<dbReference type="RefSeq" id="WP_380863817.1">
    <property type="nucleotide sequence ID" value="NZ_JBHRXV010000014.1"/>
</dbReference>
<feature type="domain" description="GST C-terminal" evidence="2">
    <location>
        <begin position="85"/>
        <end position="216"/>
    </location>
</feature>
<dbReference type="PROSITE" id="PS50405">
    <property type="entry name" value="GST_CTER"/>
    <property type="match status" value="1"/>
</dbReference>
<dbReference type="InterPro" id="IPR004045">
    <property type="entry name" value="Glutathione_S-Trfase_N"/>
</dbReference>
<dbReference type="Gene3D" id="1.20.1050.10">
    <property type="match status" value="1"/>
</dbReference>
<evidence type="ECO:0000259" key="1">
    <source>
        <dbReference type="PROSITE" id="PS50404"/>
    </source>
</evidence>
<gene>
    <name evidence="3" type="ORF">ACFOMD_17475</name>
</gene>
<reference evidence="4" key="1">
    <citation type="journal article" date="2019" name="Int. J. Syst. Evol. Microbiol.">
        <title>The Global Catalogue of Microorganisms (GCM) 10K type strain sequencing project: providing services to taxonomists for standard genome sequencing and annotation.</title>
        <authorList>
            <consortium name="The Broad Institute Genomics Platform"/>
            <consortium name="The Broad Institute Genome Sequencing Center for Infectious Disease"/>
            <person name="Wu L."/>
            <person name="Ma J."/>
        </authorList>
    </citation>
    <scope>NUCLEOTIDE SEQUENCE [LARGE SCALE GENOMIC DNA]</scope>
    <source>
        <strain evidence="4">KCTC 42644</strain>
    </source>
</reference>
<dbReference type="SUPFAM" id="SSF52833">
    <property type="entry name" value="Thioredoxin-like"/>
    <property type="match status" value="1"/>
</dbReference>
<dbReference type="SFLD" id="SFLDS00019">
    <property type="entry name" value="Glutathione_Transferase_(cytos"/>
    <property type="match status" value="1"/>
</dbReference>
<proteinExistence type="predicted"/>
<dbReference type="InterPro" id="IPR036249">
    <property type="entry name" value="Thioredoxin-like_sf"/>
</dbReference>